<evidence type="ECO:0000313" key="1">
    <source>
        <dbReference type="EMBL" id="AYW48560.1"/>
    </source>
</evidence>
<sequence length="128" mass="14964">MEGKGASKLFYRHTLKPNELALVIPNVNECLFALHTKLAARDYEVTVYKYGQEYFVLDDARIFKQIQGMEQESQGDEEEILPYVEEAFEDNCYTAVEEDFIQLELNILATISDSRPVQVRYYEFTDFI</sequence>
<dbReference type="Proteomes" id="UP000268310">
    <property type="component" value="Chromosome"/>
</dbReference>
<organism evidence="1 2">
    <name type="scientific">Tetragenococcus osmophilus</name>
    <dbReference type="NCBI Taxonomy" id="526944"/>
    <lineage>
        <taxon>Bacteria</taxon>
        <taxon>Bacillati</taxon>
        <taxon>Bacillota</taxon>
        <taxon>Bacilli</taxon>
        <taxon>Lactobacillales</taxon>
        <taxon>Enterococcaceae</taxon>
        <taxon>Tetragenococcus</taxon>
    </lineage>
</organism>
<keyword evidence="2" id="KW-1185">Reference proteome</keyword>
<protein>
    <submittedName>
        <fullName evidence="1">Uncharacterized protein</fullName>
    </submittedName>
</protein>
<gene>
    <name evidence="1" type="ORF">C7K38_09400</name>
</gene>
<reference evidence="1 2" key="1">
    <citation type="journal article" date="2012" name="Int. J. Syst. Evol. Microbiol.">
        <title>Characterization of Tetragenococcus strains from sugar thick juice reveals a novel species, Tetragenococcus osmophilus sp. nov., and divides Tetragenococcus halophilus into two subspecies, T. halophilus subsp. halophilus subsp. nov. and T. halophilus subsp. flandriensis subsp. nov.</title>
        <authorList>
            <person name="Juste A."/>
            <person name="Van Trappen S."/>
            <person name="Verreth C."/>
            <person name="Cleenwerck I."/>
            <person name="De Vos P."/>
            <person name="Lievens B."/>
            <person name="Willems K.A."/>
        </authorList>
    </citation>
    <scope>NUCLEOTIDE SEQUENCE [LARGE SCALE GENOMIC DNA]</scope>
    <source>
        <strain evidence="1 2">JCM 31126</strain>
    </source>
</reference>
<accession>A0ABN5QZE7</accession>
<dbReference type="EMBL" id="CP027783">
    <property type="protein sequence ID" value="AYW48560.1"/>
    <property type="molecule type" value="Genomic_DNA"/>
</dbReference>
<proteinExistence type="predicted"/>
<name>A0ABN5QZE7_9ENTE</name>
<evidence type="ECO:0000313" key="2">
    <source>
        <dbReference type="Proteomes" id="UP000268310"/>
    </source>
</evidence>